<evidence type="ECO:0000256" key="1">
    <source>
        <dbReference type="SAM" id="MobiDB-lite"/>
    </source>
</evidence>
<evidence type="ECO:0000313" key="2">
    <source>
        <dbReference type="EMBL" id="KAF7508623.1"/>
    </source>
</evidence>
<dbReference type="OrthoDB" id="10368340at2759"/>
<keyword evidence="3" id="KW-1185">Reference proteome</keyword>
<dbReference type="Proteomes" id="UP000606974">
    <property type="component" value="Unassembled WGS sequence"/>
</dbReference>
<protein>
    <submittedName>
        <fullName evidence="2">Uncharacterized protein</fullName>
    </submittedName>
</protein>
<dbReference type="EMBL" id="JAACFV010000051">
    <property type="protein sequence ID" value="KAF7508623.1"/>
    <property type="molecule type" value="Genomic_DNA"/>
</dbReference>
<dbReference type="AlphaFoldDB" id="A0A8H7AGD8"/>
<feature type="region of interest" description="Disordered" evidence="1">
    <location>
        <begin position="197"/>
        <end position="248"/>
    </location>
</feature>
<proteinExistence type="predicted"/>
<organism evidence="2 3">
    <name type="scientific">Endocarpon pusillum</name>
    <dbReference type="NCBI Taxonomy" id="364733"/>
    <lineage>
        <taxon>Eukaryota</taxon>
        <taxon>Fungi</taxon>
        <taxon>Dikarya</taxon>
        <taxon>Ascomycota</taxon>
        <taxon>Pezizomycotina</taxon>
        <taxon>Eurotiomycetes</taxon>
        <taxon>Chaetothyriomycetidae</taxon>
        <taxon>Verrucariales</taxon>
        <taxon>Verrucariaceae</taxon>
        <taxon>Endocarpon</taxon>
    </lineage>
</organism>
<comment type="caution">
    <text evidence="2">The sequence shown here is derived from an EMBL/GenBank/DDBJ whole genome shotgun (WGS) entry which is preliminary data.</text>
</comment>
<gene>
    <name evidence="2" type="ORF">GJ744_009015</name>
</gene>
<name>A0A8H7AGD8_9EURO</name>
<evidence type="ECO:0000313" key="3">
    <source>
        <dbReference type="Proteomes" id="UP000606974"/>
    </source>
</evidence>
<sequence length="327" mass="37476">MHNFSPGPKPTVERSPETSRTAAYVVSPCSCRRCGDIINACLLETRVGSRDPVFAQPQYQMNFWRLLRRLKDIESGEEKWESRGKSGDGLLKYWETREYLDTQPFLPLWDFTPKWALEDEIIREMLGWPPHDETRREEWCARRRREWQDHVMTPQSVSPFTENGSNGWITPHDMKPEFLHALKPVRISDLVCHANPGTTSLPLSPTPPTAETVSSSDQRPSYHEYGPSPEYQDYENSDPPTSSTGRRSAEHTFLALDCYGNRIIAKSSTDSEHLDSKCICRAASTAADCHKRKRSMSDNFPQNTTTNLLDSVHTPVLRSTERVRYNT</sequence>
<accession>A0A8H7AGD8</accession>
<reference evidence="2" key="1">
    <citation type="submission" date="2020-02" db="EMBL/GenBank/DDBJ databases">
        <authorList>
            <person name="Palmer J.M."/>
        </authorList>
    </citation>
    <scope>NUCLEOTIDE SEQUENCE</scope>
    <source>
        <strain evidence="2">EPUS1.4</strain>
        <tissue evidence="2">Thallus</tissue>
    </source>
</reference>